<dbReference type="InterPro" id="IPR041577">
    <property type="entry name" value="RT_RNaseH_2"/>
</dbReference>
<dbReference type="Gene3D" id="3.10.10.10">
    <property type="entry name" value="HIV Type 1 Reverse Transcriptase, subunit A, domain 1"/>
    <property type="match status" value="1"/>
</dbReference>
<organism evidence="5 6">
    <name type="scientific">Vitis vinifera</name>
    <name type="common">Grape</name>
    <dbReference type="NCBI Taxonomy" id="29760"/>
    <lineage>
        <taxon>Eukaryota</taxon>
        <taxon>Viridiplantae</taxon>
        <taxon>Streptophyta</taxon>
        <taxon>Embryophyta</taxon>
        <taxon>Tracheophyta</taxon>
        <taxon>Spermatophyta</taxon>
        <taxon>Magnoliopsida</taxon>
        <taxon>eudicotyledons</taxon>
        <taxon>Gunneridae</taxon>
        <taxon>Pentapetalae</taxon>
        <taxon>rosids</taxon>
        <taxon>Vitales</taxon>
        <taxon>Vitaceae</taxon>
        <taxon>Viteae</taxon>
        <taxon>Vitis</taxon>
    </lineage>
</organism>
<dbReference type="CDD" id="cd01647">
    <property type="entry name" value="RT_LTR"/>
    <property type="match status" value="1"/>
</dbReference>
<gene>
    <name evidence="5" type="primary">pol_1654</name>
    <name evidence="5" type="ORF">CK203_046350</name>
</gene>
<dbReference type="InterPro" id="IPR043128">
    <property type="entry name" value="Rev_trsase/Diguanyl_cyclase"/>
</dbReference>
<dbReference type="PANTHER" id="PTHR48475:SF1">
    <property type="entry name" value="RNASE H TYPE-1 DOMAIN-CONTAINING PROTEIN"/>
    <property type="match status" value="1"/>
</dbReference>
<proteinExistence type="predicted"/>
<dbReference type="Gene3D" id="3.30.70.270">
    <property type="match status" value="3"/>
</dbReference>
<evidence type="ECO:0000259" key="4">
    <source>
        <dbReference type="Pfam" id="PF17919"/>
    </source>
</evidence>
<evidence type="ECO:0000313" key="5">
    <source>
        <dbReference type="EMBL" id="RVW64169.1"/>
    </source>
</evidence>
<evidence type="ECO:0000313" key="6">
    <source>
        <dbReference type="Proteomes" id="UP000288805"/>
    </source>
</evidence>
<dbReference type="Gene3D" id="3.30.420.10">
    <property type="entry name" value="Ribonuclease H-like superfamily/Ribonuclease H"/>
    <property type="match status" value="1"/>
</dbReference>
<dbReference type="InterPro" id="IPR012337">
    <property type="entry name" value="RNaseH-like_sf"/>
</dbReference>
<accession>A0A438FW48</accession>
<dbReference type="GO" id="GO:0006310">
    <property type="term" value="P:DNA recombination"/>
    <property type="evidence" value="ECO:0007669"/>
    <property type="project" value="UniProtKB-KW"/>
</dbReference>
<feature type="domain" description="Reverse transcriptase/retrotransposon-derived protein RNase H-like" evidence="4">
    <location>
        <begin position="365"/>
        <end position="464"/>
    </location>
</feature>
<dbReference type="InterPro" id="IPR021109">
    <property type="entry name" value="Peptidase_aspartic_dom_sf"/>
</dbReference>
<dbReference type="AlphaFoldDB" id="A0A438FW48"/>
<dbReference type="InterPro" id="IPR002156">
    <property type="entry name" value="RNaseH_domain"/>
</dbReference>
<protein>
    <submittedName>
        <fullName evidence="5">Retrovirus-related Pol polyprotein from transposon 17.6</fullName>
    </submittedName>
</protein>
<feature type="domain" description="Reverse transcriptase" evidence="2">
    <location>
        <begin position="171"/>
        <end position="272"/>
    </location>
</feature>
<evidence type="ECO:0000256" key="1">
    <source>
        <dbReference type="ARBA" id="ARBA00023172"/>
    </source>
</evidence>
<dbReference type="Pfam" id="PF13456">
    <property type="entry name" value="RVT_3"/>
    <property type="match status" value="1"/>
</dbReference>
<sequence>MGDFDVRRILIDPGSSTDLLQASVINHMGLELSGLENLGKILSRFNGAATTSLGDIVLPVQAGPVTLNVQFSVVEDLSPFNAILGCMWLHYMKVILSTYHQMVSFLTEDGQIDQYGSQLAARQCYQIAREKVRRFHPDRQKITRDEVDKLLEAGFIREVEYLDWLENVVVVPKKEGKWRVCIDYTNLNNACPKNSFPLPLIDQIVDSTVGQGMLSFLDAFSGYHQNPMALADEEKTAFITSHGLYCYKVMSFGLKNVGATYQRLMTKIFKPLVGRTVEYGMKLNPFKCAFGMSAGKFLGFMVNQRGIEVSLDQVKAVMETPPSRSKKELQRLIGKIVALGRFIARFTDELRPFFLVLRKVDTIGWTDSCQSAFEKIKHYLTQPPILSSPLPGEKLYMYLVVSDWAISAVLFYYPTHREQKPIYYVSRALVDAETRYSKIEQTALALRSAAQKLYPYFQAHPVVILTDQPLRNILHKSDLTGRMLQWAIELKYSQKPAQDKEPHKKEWWTLRVDGASRSSGSGVGLLLQSPTGEQLEQAIRLGFPASNNEAKYEAILSGLDLALALSVSKLQIYSNSQLVVRHVQEEYRAKDERMAQYLTKVRDTLQRLGEWTIEKFSQTDNVRVDALEDGQEWMEVIAGYLWTDSPPEKPKQEHKIRVQATRFTLIGEHLYKRSFTGPYLRCLDAQKPDMY</sequence>
<reference evidence="5 6" key="1">
    <citation type="journal article" date="2018" name="PLoS Genet.">
        <title>Population sequencing reveals clonal diversity and ancestral inbreeding in the grapevine cultivar Chardonnay.</title>
        <authorList>
            <person name="Roach M.J."/>
            <person name="Johnson D.L."/>
            <person name="Bohlmann J."/>
            <person name="van Vuuren H.J."/>
            <person name="Jones S.J."/>
            <person name="Pretorius I.S."/>
            <person name="Schmidt S.A."/>
            <person name="Borneman A.R."/>
        </authorList>
    </citation>
    <scope>NUCLEOTIDE SEQUENCE [LARGE SCALE GENOMIC DNA]</scope>
    <source>
        <strain evidence="6">cv. Chardonnay</strain>
        <tissue evidence="5">Leaf</tissue>
    </source>
</reference>
<dbReference type="SUPFAM" id="SSF53098">
    <property type="entry name" value="Ribonuclease H-like"/>
    <property type="match status" value="1"/>
</dbReference>
<dbReference type="Proteomes" id="UP000288805">
    <property type="component" value="Unassembled WGS sequence"/>
</dbReference>
<dbReference type="PANTHER" id="PTHR48475">
    <property type="entry name" value="RIBONUCLEASE H"/>
    <property type="match status" value="1"/>
</dbReference>
<dbReference type="CDD" id="cd00303">
    <property type="entry name" value="retropepsin_like"/>
    <property type="match status" value="1"/>
</dbReference>
<dbReference type="GO" id="GO:0004523">
    <property type="term" value="F:RNA-DNA hybrid ribonuclease activity"/>
    <property type="evidence" value="ECO:0007669"/>
    <property type="project" value="InterPro"/>
</dbReference>
<evidence type="ECO:0000259" key="3">
    <source>
        <dbReference type="Pfam" id="PF13456"/>
    </source>
</evidence>
<dbReference type="GO" id="GO:0003676">
    <property type="term" value="F:nucleic acid binding"/>
    <property type="evidence" value="ECO:0007669"/>
    <property type="project" value="InterPro"/>
</dbReference>
<dbReference type="InterPro" id="IPR036397">
    <property type="entry name" value="RNaseH_sf"/>
</dbReference>
<dbReference type="Pfam" id="PF17919">
    <property type="entry name" value="RT_RNaseH_2"/>
    <property type="match status" value="1"/>
</dbReference>
<dbReference type="EMBL" id="QGNW01000724">
    <property type="protein sequence ID" value="RVW64169.1"/>
    <property type="molecule type" value="Genomic_DNA"/>
</dbReference>
<feature type="domain" description="RNase H type-1" evidence="3">
    <location>
        <begin position="512"/>
        <end position="627"/>
    </location>
</feature>
<comment type="caution">
    <text evidence="5">The sequence shown here is derived from an EMBL/GenBank/DDBJ whole genome shotgun (WGS) entry which is preliminary data.</text>
</comment>
<dbReference type="Gene3D" id="2.40.70.10">
    <property type="entry name" value="Acid Proteases"/>
    <property type="match status" value="1"/>
</dbReference>
<keyword evidence="1" id="KW-0233">DNA recombination</keyword>
<dbReference type="SUPFAM" id="SSF56672">
    <property type="entry name" value="DNA/RNA polymerases"/>
    <property type="match status" value="1"/>
</dbReference>
<dbReference type="CDD" id="cd09279">
    <property type="entry name" value="RNase_HI_like"/>
    <property type="match status" value="1"/>
</dbReference>
<name>A0A438FW48_VITVI</name>
<dbReference type="Pfam" id="PF00078">
    <property type="entry name" value="RVT_1"/>
    <property type="match status" value="1"/>
</dbReference>
<evidence type="ECO:0000259" key="2">
    <source>
        <dbReference type="Pfam" id="PF00078"/>
    </source>
</evidence>
<dbReference type="InterPro" id="IPR000477">
    <property type="entry name" value="RT_dom"/>
</dbReference>
<dbReference type="InterPro" id="IPR043502">
    <property type="entry name" value="DNA/RNA_pol_sf"/>
</dbReference>